<protein>
    <submittedName>
        <fullName evidence="2">Uncharacterized protein</fullName>
    </submittedName>
</protein>
<dbReference type="AlphaFoldDB" id="A0A1S9PH68"/>
<keyword evidence="1" id="KW-0812">Transmembrane</keyword>
<dbReference type="RefSeq" id="WP_078347819.1">
    <property type="nucleotide sequence ID" value="NZ_MBTF01000008.1"/>
</dbReference>
<evidence type="ECO:0000313" key="2">
    <source>
        <dbReference type="EMBL" id="OOQ60277.1"/>
    </source>
</evidence>
<proteinExistence type="predicted"/>
<feature type="transmembrane region" description="Helical" evidence="1">
    <location>
        <begin position="44"/>
        <end position="61"/>
    </location>
</feature>
<keyword evidence="1" id="KW-0472">Membrane</keyword>
<organism evidence="2 3">
    <name type="scientific">Mucilaginibacter pedocola</name>
    <dbReference type="NCBI Taxonomy" id="1792845"/>
    <lineage>
        <taxon>Bacteria</taxon>
        <taxon>Pseudomonadati</taxon>
        <taxon>Bacteroidota</taxon>
        <taxon>Sphingobacteriia</taxon>
        <taxon>Sphingobacteriales</taxon>
        <taxon>Sphingobacteriaceae</taxon>
        <taxon>Mucilaginibacter</taxon>
    </lineage>
</organism>
<dbReference type="OrthoDB" id="797571at2"/>
<gene>
    <name evidence="2" type="ORF">BC343_26340</name>
</gene>
<accession>A0A1S9PH68</accession>
<dbReference type="STRING" id="1792845.BC343_26340"/>
<evidence type="ECO:0000313" key="3">
    <source>
        <dbReference type="Proteomes" id="UP000189739"/>
    </source>
</evidence>
<feature type="transmembrane region" description="Helical" evidence="1">
    <location>
        <begin position="13"/>
        <end position="32"/>
    </location>
</feature>
<dbReference type="Proteomes" id="UP000189739">
    <property type="component" value="Unassembled WGS sequence"/>
</dbReference>
<evidence type="ECO:0000256" key="1">
    <source>
        <dbReference type="SAM" id="Phobius"/>
    </source>
</evidence>
<keyword evidence="1" id="KW-1133">Transmembrane helix</keyword>
<dbReference type="EMBL" id="MBTF01000008">
    <property type="protein sequence ID" value="OOQ60277.1"/>
    <property type="molecule type" value="Genomic_DNA"/>
</dbReference>
<comment type="caution">
    <text evidence="2">The sequence shown here is derived from an EMBL/GenBank/DDBJ whole genome shotgun (WGS) entry which is preliminary data.</text>
</comment>
<reference evidence="2 3" key="1">
    <citation type="submission" date="2016-07" db="EMBL/GenBank/DDBJ databases">
        <title>Genomic analysis of zinc-resistant bacterium Mucilaginibacter pedocola TBZ30.</title>
        <authorList>
            <person name="Huang J."/>
            <person name="Tang J."/>
        </authorList>
    </citation>
    <scope>NUCLEOTIDE SEQUENCE [LARGE SCALE GENOMIC DNA]</scope>
    <source>
        <strain evidence="2 3">TBZ30</strain>
    </source>
</reference>
<sequence>MEEACIYYSKKKALNKMMFALGIGFVGGYFLLTNNQSKGDDSTGFAVIFSLCLLFFVYKNYRRYRSAIPQIILNKRELFTAQAGACKWEQIQHEVVYEKQFGKGKAYYLEYWHPAGPVSIRISDLDIEPMELHMLLIEYRKQNQNIQSAGV</sequence>
<name>A0A1S9PH68_9SPHI</name>
<keyword evidence="3" id="KW-1185">Reference proteome</keyword>